<dbReference type="PANTHER" id="PTHR43649:SF29">
    <property type="entry name" value="OSMOPROTECTIVE COMPOUNDS-BINDING PROTEIN GGTB"/>
    <property type="match status" value="1"/>
</dbReference>
<dbReference type="AlphaFoldDB" id="A0A4R1R0J1"/>
<dbReference type="InterPro" id="IPR050490">
    <property type="entry name" value="Bact_solute-bd_prot1"/>
</dbReference>
<evidence type="ECO:0000256" key="3">
    <source>
        <dbReference type="SAM" id="SignalP"/>
    </source>
</evidence>
<feature type="chain" id="PRO_5020808717" evidence="3">
    <location>
        <begin position="28"/>
        <end position="417"/>
    </location>
</feature>
<dbReference type="RefSeq" id="WP_132016666.1">
    <property type="nucleotide sequence ID" value="NZ_SLUN01000040.1"/>
</dbReference>
<accession>A0A4R1R0J1</accession>
<feature type="signal peptide" evidence="3">
    <location>
        <begin position="1"/>
        <end position="27"/>
    </location>
</feature>
<name>A0A4R1R0J1_HYDET</name>
<dbReference type="Proteomes" id="UP000295008">
    <property type="component" value="Unassembled WGS sequence"/>
</dbReference>
<comment type="similarity">
    <text evidence="1">Belongs to the bacterial solute-binding protein 1 family.</text>
</comment>
<keyword evidence="5" id="KW-1185">Reference proteome</keyword>
<dbReference type="SUPFAM" id="SSF53850">
    <property type="entry name" value="Periplasmic binding protein-like II"/>
    <property type="match status" value="1"/>
</dbReference>
<keyword evidence="3" id="KW-0732">Signal</keyword>
<organism evidence="4 5">
    <name type="scientific">Hydrogenispora ethanolica</name>
    <dbReference type="NCBI Taxonomy" id="1082276"/>
    <lineage>
        <taxon>Bacteria</taxon>
        <taxon>Bacillati</taxon>
        <taxon>Bacillota</taxon>
        <taxon>Hydrogenispora</taxon>
    </lineage>
</organism>
<evidence type="ECO:0000313" key="4">
    <source>
        <dbReference type="EMBL" id="TCL58802.1"/>
    </source>
</evidence>
<evidence type="ECO:0000256" key="2">
    <source>
        <dbReference type="ARBA" id="ARBA00022448"/>
    </source>
</evidence>
<comment type="caution">
    <text evidence="4">The sequence shown here is derived from an EMBL/GenBank/DDBJ whole genome shotgun (WGS) entry which is preliminary data.</text>
</comment>
<gene>
    <name evidence="4" type="ORF">EDC14_104016</name>
</gene>
<dbReference type="Pfam" id="PF01547">
    <property type="entry name" value="SBP_bac_1"/>
    <property type="match status" value="1"/>
</dbReference>
<dbReference type="OrthoDB" id="94797at2"/>
<dbReference type="EMBL" id="SLUN01000040">
    <property type="protein sequence ID" value="TCL58802.1"/>
    <property type="molecule type" value="Genomic_DNA"/>
</dbReference>
<protein>
    <submittedName>
        <fullName evidence="4">Alpha-glucoside transport system substrate-binding protein</fullName>
    </submittedName>
</protein>
<dbReference type="PANTHER" id="PTHR43649">
    <property type="entry name" value="ARABINOSE-BINDING PROTEIN-RELATED"/>
    <property type="match status" value="1"/>
</dbReference>
<evidence type="ECO:0000313" key="5">
    <source>
        <dbReference type="Proteomes" id="UP000295008"/>
    </source>
</evidence>
<dbReference type="InterPro" id="IPR006059">
    <property type="entry name" value="SBP"/>
</dbReference>
<evidence type="ECO:0000256" key="1">
    <source>
        <dbReference type="ARBA" id="ARBA00008520"/>
    </source>
</evidence>
<dbReference type="Gene3D" id="3.40.190.10">
    <property type="entry name" value="Periplasmic binding protein-like II"/>
    <property type="match status" value="2"/>
</dbReference>
<keyword evidence="2" id="KW-0813">Transport</keyword>
<reference evidence="4 5" key="1">
    <citation type="submission" date="2019-03" db="EMBL/GenBank/DDBJ databases">
        <title>Genomic Encyclopedia of Type Strains, Phase IV (KMG-IV): sequencing the most valuable type-strain genomes for metagenomic binning, comparative biology and taxonomic classification.</title>
        <authorList>
            <person name="Goeker M."/>
        </authorList>
    </citation>
    <scope>NUCLEOTIDE SEQUENCE [LARGE SCALE GENOMIC DNA]</scope>
    <source>
        <strain evidence="4 5">LX-B</strain>
    </source>
</reference>
<sequence length="417" mass="45447">MKRKKIVSSLFVTILLGVMLLTQCAFGETAAISVTGTWGGSELATFMKICEAAGVKVNFNTTRDLNAVLATAVKAKTLPDIAILPNPGKLQELAKQGVLKPLTYVSKADLKNYARTWISLGSYAGKLYGIYFKVANKSVIWYNPKEFKKNGWAVPKTWDELVALNKKIVAAGKTPWSIGADIGWPLSDWIENIMIRTAGPEVYEKWINHEIPWTDPAVKKAFQTWGQIVGDPKNLAGGIDGTLATTFQNGAVAVFQDNPKAYLYYEGDFMSGIVTSQLPSVKVGEDMDFFAFPAINPKYGAPVVGGADVLVAFSNKPEVKKLMKYLTTVQANEIAVQGGFLSQNKGVSLDAYPNVVSRNSARILTKASIYAFDASDLMPPAVGNQGGFWDACKRYIQDPSKLDAILADMEALAKKNY</sequence>
<proteinExistence type="inferred from homology"/>